<gene>
    <name evidence="2" type="ORF">NCTC11327_01868</name>
</gene>
<evidence type="ECO:0000256" key="1">
    <source>
        <dbReference type="SAM" id="Phobius"/>
    </source>
</evidence>
<keyword evidence="1" id="KW-0472">Membrane</keyword>
<keyword evidence="2" id="KW-0762">Sugar transport</keyword>
<keyword evidence="2" id="KW-0813">Transport</keyword>
<feature type="transmembrane region" description="Helical" evidence="1">
    <location>
        <begin position="208"/>
        <end position="236"/>
    </location>
</feature>
<evidence type="ECO:0000313" key="3">
    <source>
        <dbReference type="Proteomes" id="UP000254626"/>
    </source>
</evidence>
<keyword evidence="1" id="KW-1133">Transmembrane helix</keyword>
<sequence>MKKYPLPILYTLVSSARLMRDKWRAFLALSWPYLAVTVATQVLQSHSDETDSVPLLFLYCLMVMVAMAWATVRLHREILLNRQSSPADSPPSGLREMRILGYWLMMFIAIMVVVFGWVVLSSAIGLIHERSGLWIQILVGAVGTLPMIWLVSRWGLVIPATAIDDEPRGLRFAWRLSQEHKGALFILTGIIPMSSGLLISSLPADGNWAIALGFGLFSYLAWAYEICILSLSYQWIVQRQTIDKMLQQSHLKLAA</sequence>
<proteinExistence type="predicted"/>
<comment type="caution">
    <text evidence="2">The sequence shown here is derived from an EMBL/GenBank/DDBJ whole genome shotgun (WGS) entry which is preliminary data.</text>
</comment>
<feature type="transmembrane region" description="Helical" evidence="1">
    <location>
        <begin position="25"/>
        <end position="43"/>
    </location>
</feature>
<evidence type="ECO:0000313" key="2">
    <source>
        <dbReference type="EMBL" id="SUP26026.1"/>
    </source>
</evidence>
<feature type="transmembrane region" description="Helical" evidence="1">
    <location>
        <begin position="55"/>
        <end position="72"/>
    </location>
</feature>
<feature type="transmembrane region" description="Helical" evidence="1">
    <location>
        <begin position="133"/>
        <end position="151"/>
    </location>
</feature>
<accession>A0AAX2LPR0</accession>
<feature type="transmembrane region" description="Helical" evidence="1">
    <location>
        <begin position="182"/>
        <end position="202"/>
    </location>
</feature>
<protein>
    <submittedName>
        <fullName evidence="2">Sugar transport system</fullName>
    </submittedName>
</protein>
<organism evidence="2 3">
    <name type="scientific">Vibrio fluvialis</name>
    <dbReference type="NCBI Taxonomy" id="676"/>
    <lineage>
        <taxon>Bacteria</taxon>
        <taxon>Pseudomonadati</taxon>
        <taxon>Pseudomonadota</taxon>
        <taxon>Gammaproteobacteria</taxon>
        <taxon>Vibrionales</taxon>
        <taxon>Vibrionaceae</taxon>
        <taxon>Vibrio</taxon>
    </lineage>
</organism>
<name>A0AAX2LPR0_VIBFL</name>
<dbReference type="AlphaFoldDB" id="A0AAX2LPR0"/>
<keyword evidence="1" id="KW-0812">Transmembrane</keyword>
<reference evidence="2 3" key="1">
    <citation type="submission" date="2018-06" db="EMBL/GenBank/DDBJ databases">
        <authorList>
            <consortium name="Pathogen Informatics"/>
            <person name="Doyle S."/>
        </authorList>
    </citation>
    <scope>NUCLEOTIDE SEQUENCE [LARGE SCALE GENOMIC DNA]</scope>
    <source>
        <strain evidence="2 3">NCTC11327</strain>
    </source>
</reference>
<dbReference type="Proteomes" id="UP000254626">
    <property type="component" value="Unassembled WGS sequence"/>
</dbReference>
<feature type="transmembrane region" description="Helical" evidence="1">
    <location>
        <begin position="102"/>
        <end position="127"/>
    </location>
</feature>
<dbReference type="EMBL" id="UHIP01000001">
    <property type="protein sequence ID" value="SUP26026.1"/>
    <property type="molecule type" value="Genomic_DNA"/>
</dbReference>